<comment type="caution">
    <text evidence="6">The sequence shown here is derived from an EMBL/GenBank/DDBJ whole genome shotgun (WGS) entry which is preliminary data.</text>
</comment>
<evidence type="ECO:0000313" key="7">
    <source>
        <dbReference type="Proteomes" id="UP000631418"/>
    </source>
</evidence>
<dbReference type="InterPro" id="IPR051791">
    <property type="entry name" value="Pra-immunoreactive"/>
</dbReference>
<comment type="subcellular location">
    <subcellularLocation>
        <location evidence="1">Cell membrane</location>
        <topology evidence="1">Multi-pass membrane protein</topology>
    </subcellularLocation>
</comment>
<dbReference type="InterPro" id="IPR010432">
    <property type="entry name" value="RDD"/>
</dbReference>
<dbReference type="GO" id="GO:0005886">
    <property type="term" value="C:plasma membrane"/>
    <property type="evidence" value="ECO:0007669"/>
    <property type="project" value="UniProtKB-SubCell"/>
</dbReference>
<evidence type="ECO:0000256" key="5">
    <source>
        <dbReference type="ARBA" id="ARBA00023136"/>
    </source>
</evidence>
<gene>
    <name evidence="6" type="ORF">IS491_17975</name>
</gene>
<dbReference type="RefSeq" id="WP_012058911.1">
    <property type="nucleotide sequence ID" value="NZ_CP053893.1"/>
</dbReference>
<protein>
    <submittedName>
        <fullName evidence="6">RDD family protein</fullName>
    </submittedName>
</protein>
<proteinExistence type="predicted"/>
<evidence type="ECO:0000256" key="2">
    <source>
        <dbReference type="ARBA" id="ARBA00022475"/>
    </source>
</evidence>
<dbReference type="Proteomes" id="UP000631418">
    <property type="component" value="Unassembled WGS sequence"/>
</dbReference>
<dbReference type="EMBL" id="JADOEF010000001">
    <property type="protein sequence ID" value="MBF7810511.1"/>
    <property type="molecule type" value="Genomic_DNA"/>
</dbReference>
<dbReference type="Pfam" id="PF06271">
    <property type="entry name" value="RDD"/>
    <property type="match status" value="1"/>
</dbReference>
<evidence type="ECO:0000256" key="3">
    <source>
        <dbReference type="ARBA" id="ARBA00022692"/>
    </source>
</evidence>
<dbReference type="PANTHER" id="PTHR36115">
    <property type="entry name" value="PROLINE-RICH ANTIGEN HOMOLOG-RELATED"/>
    <property type="match status" value="1"/>
</dbReference>
<keyword evidence="5" id="KW-0472">Membrane</keyword>
<keyword evidence="3" id="KW-0812">Transmembrane</keyword>
<evidence type="ECO:0000313" key="6">
    <source>
        <dbReference type="EMBL" id="MBF7810511.1"/>
    </source>
</evidence>
<evidence type="ECO:0000256" key="1">
    <source>
        <dbReference type="ARBA" id="ARBA00004651"/>
    </source>
</evidence>
<dbReference type="AlphaFoldDB" id="A0A1S8R4L4"/>
<evidence type="ECO:0000256" key="4">
    <source>
        <dbReference type="ARBA" id="ARBA00022989"/>
    </source>
</evidence>
<keyword evidence="4" id="KW-1133">Transmembrane helix</keyword>
<organism evidence="6 7">
    <name type="scientific">Clostridium beijerinckii</name>
    <name type="common">Clostridium MP</name>
    <dbReference type="NCBI Taxonomy" id="1520"/>
    <lineage>
        <taxon>Bacteria</taxon>
        <taxon>Bacillati</taxon>
        <taxon>Bacillota</taxon>
        <taxon>Clostridia</taxon>
        <taxon>Eubacteriales</taxon>
        <taxon>Clostridiaceae</taxon>
        <taxon>Clostridium</taxon>
    </lineage>
</organism>
<reference evidence="6" key="1">
    <citation type="submission" date="2020-11" db="EMBL/GenBank/DDBJ databases">
        <authorList>
            <person name="Thieme N."/>
            <person name="Liebl W."/>
            <person name="Zverlov V."/>
        </authorList>
    </citation>
    <scope>NUCLEOTIDE SEQUENCE</scope>
    <source>
        <strain evidence="6">NT08</strain>
    </source>
</reference>
<keyword evidence="2" id="KW-1003">Cell membrane</keyword>
<accession>A0A1S8R4L4</accession>
<sequence length="199" mass="22276">MHKSWRKVTSWVDRKPSNVSISKRLLAYIIDWCLGGIITGFPAVLIYSAVTKKGDMFSNLYVFASLGYSNGWAYLAGGLCFIAALIYYVYIPYKKYHGQTIGKHLVKIKIVKIDYSEVDLKNLLIRQIVGIMVIEGAAIVITSYLMQLLTLVTGFYFEYYLGIAGRILTIVSGILVLSTLSHRAIHDYISGTTVVSEND</sequence>
<name>A0A1S8R4L4_CLOBE</name>